<keyword evidence="1" id="KW-0812">Transmembrane</keyword>
<proteinExistence type="predicted"/>
<evidence type="ECO:0000256" key="1">
    <source>
        <dbReference type="SAM" id="Phobius"/>
    </source>
</evidence>
<keyword evidence="1" id="KW-0472">Membrane</keyword>
<dbReference type="Pfam" id="PF10675">
    <property type="entry name" value="DUF2489"/>
    <property type="match status" value="1"/>
</dbReference>
<feature type="domain" description="DUF2489" evidence="2">
    <location>
        <begin position="17"/>
        <end position="141"/>
    </location>
</feature>
<dbReference type="InterPro" id="IPR019617">
    <property type="entry name" value="DUF2489"/>
</dbReference>
<keyword evidence="4" id="KW-1185">Reference proteome</keyword>
<gene>
    <name evidence="3" type="ORF">GCM10023342_15620</name>
</gene>
<evidence type="ECO:0000313" key="3">
    <source>
        <dbReference type="EMBL" id="GAA5174504.1"/>
    </source>
</evidence>
<dbReference type="Proteomes" id="UP001500074">
    <property type="component" value="Unassembled WGS sequence"/>
</dbReference>
<reference evidence="4" key="1">
    <citation type="journal article" date="2019" name="Int. J. Syst. Evol. Microbiol.">
        <title>The Global Catalogue of Microorganisms (GCM) 10K type strain sequencing project: providing services to taxonomists for standard genome sequencing and annotation.</title>
        <authorList>
            <consortium name="The Broad Institute Genomics Platform"/>
            <consortium name="The Broad Institute Genome Sequencing Center for Infectious Disease"/>
            <person name="Wu L."/>
            <person name="Ma J."/>
        </authorList>
    </citation>
    <scope>NUCLEOTIDE SEQUENCE [LARGE SCALE GENOMIC DNA]</scope>
    <source>
        <strain evidence="4">JCM 18472</strain>
    </source>
</reference>
<dbReference type="EMBL" id="BAABKI010000018">
    <property type="protein sequence ID" value="GAA5174504.1"/>
    <property type="molecule type" value="Genomic_DNA"/>
</dbReference>
<keyword evidence="1" id="KW-1133">Transmembrane helix</keyword>
<accession>A0ABP9RCF1</accession>
<name>A0ABP9RCF1_9GAMM</name>
<sequence length="155" mass="17847">MNQSIGWVLLGIAIIAILGLVGYAWRLWQEVRRRERFRAEEVRRANENCLESLAIIARAMKAEQVDLTEGSLRCKVLLEIIDPRLLERESLRVLDEVHRRTAHLHTHTARQALSPRERMGEDRERLALEGELRQRILAAAGAVDDFVRGWPASLH</sequence>
<protein>
    <recommendedName>
        <fullName evidence="2">DUF2489 domain-containing protein</fullName>
    </recommendedName>
</protein>
<evidence type="ECO:0000259" key="2">
    <source>
        <dbReference type="Pfam" id="PF10675"/>
    </source>
</evidence>
<comment type="caution">
    <text evidence="3">The sequence shown here is derived from an EMBL/GenBank/DDBJ whole genome shotgun (WGS) entry which is preliminary data.</text>
</comment>
<evidence type="ECO:0000313" key="4">
    <source>
        <dbReference type="Proteomes" id="UP001500074"/>
    </source>
</evidence>
<feature type="transmembrane region" description="Helical" evidence="1">
    <location>
        <begin position="6"/>
        <end position="28"/>
    </location>
</feature>
<organism evidence="3 4">
    <name type="scientific">Modicisalibacter zincidurans</name>
    <dbReference type="NCBI Taxonomy" id="1178777"/>
    <lineage>
        <taxon>Bacteria</taxon>
        <taxon>Pseudomonadati</taxon>
        <taxon>Pseudomonadota</taxon>
        <taxon>Gammaproteobacteria</taxon>
        <taxon>Oceanospirillales</taxon>
        <taxon>Halomonadaceae</taxon>
        <taxon>Modicisalibacter</taxon>
    </lineage>
</organism>
<dbReference type="RefSeq" id="WP_031383403.1">
    <property type="nucleotide sequence ID" value="NZ_BAABKI010000018.1"/>
</dbReference>